<dbReference type="EMBL" id="DVJO01000050">
    <property type="protein sequence ID" value="HIS82418.1"/>
    <property type="molecule type" value="Genomic_DNA"/>
</dbReference>
<dbReference type="NCBIfam" id="NF009905">
    <property type="entry name" value="PRK13368.1"/>
    <property type="match status" value="1"/>
</dbReference>
<dbReference type="SUPFAM" id="SSF53448">
    <property type="entry name" value="Nucleotide-diphospho-sugar transferases"/>
    <property type="match status" value="1"/>
</dbReference>
<dbReference type="Gene3D" id="3.90.550.10">
    <property type="entry name" value="Spore Coat Polysaccharide Biosynthesis Protein SpsA, Chain A"/>
    <property type="match status" value="1"/>
</dbReference>
<evidence type="ECO:0000313" key="6">
    <source>
        <dbReference type="EMBL" id="HIS82418.1"/>
    </source>
</evidence>
<dbReference type="CDD" id="cd02517">
    <property type="entry name" value="CMP-KDO-Synthetase"/>
    <property type="match status" value="1"/>
</dbReference>
<dbReference type="GO" id="GO:0008690">
    <property type="term" value="F:3-deoxy-manno-octulosonate cytidylyltransferase activity"/>
    <property type="evidence" value="ECO:0007669"/>
    <property type="project" value="UniProtKB-UniRule"/>
</dbReference>
<proteinExistence type="inferred from homology"/>
<comment type="subcellular location">
    <subcellularLocation>
        <location evidence="5">Cytoplasm</location>
    </subcellularLocation>
    <subcellularLocation>
        <location evidence="1">Membrane</location>
    </subcellularLocation>
</comment>
<keyword evidence="4 5" id="KW-0448">Lipopolysaccharide biosynthesis</keyword>
<evidence type="ECO:0000256" key="3">
    <source>
        <dbReference type="ARBA" id="ARBA00022695"/>
    </source>
</evidence>
<comment type="function">
    <text evidence="5">Activates KDO (a required 8-carbon sugar) for incorporation into bacterial lipopolysaccharide in Gram-negative bacteria.</text>
</comment>
<name>A0A9D1K3U5_9BACT</name>
<accession>A0A9D1K3U5</accession>
<comment type="pathway">
    <text evidence="5">Nucleotide-sugar biosynthesis; CMP-3-deoxy-D-manno-octulosonate biosynthesis; CMP-3-deoxy-D-manno-octulosonate from 3-deoxy-D-manno-octulosonate and CTP: step 1/1.</text>
</comment>
<comment type="catalytic activity">
    <reaction evidence="5">
        <text>3-deoxy-alpha-D-manno-oct-2-ulosonate + CTP = CMP-3-deoxy-beta-D-manno-octulosonate + diphosphate</text>
        <dbReference type="Rhea" id="RHEA:23448"/>
        <dbReference type="ChEBI" id="CHEBI:33019"/>
        <dbReference type="ChEBI" id="CHEBI:37563"/>
        <dbReference type="ChEBI" id="CHEBI:85986"/>
        <dbReference type="ChEBI" id="CHEBI:85987"/>
        <dbReference type="EC" id="2.7.7.38"/>
    </reaction>
</comment>
<dbReference type="Pfam" id="PF02348">
    <property type="entry name" value="CTP_transf_3"/>
    <property type="match status" value="1"/>
</dbReference>
<dbReference type="EC" id="2.7.7.38" evidence="5"/>
<evidence type="ECO:0000256" key="4">
    <source>
        <dbReference type="ARBA" id="ARBA00022985"/>
    </source>
</evidence>
<dbReference type="GO" id="GO:0005829">
    <property type="term" value="C:cytosol"/>
    <property type="evidence" value="ECO:0007669"/>
    <property type="project" value="TreeGrafter"/>
</dbReference>
<dbReference type="NCBIfam" id="NF003950">
    <property type="entry name" value="PRK05450.1-3"/>
    <property type="match status" value="1"/>
</dbReference>
<protein>
    <recommendedName>
        <fullName evidence="5">3-deoxy-manno-octulosonate cytidylyltransferase</fullName>
        <ecNumber evidence="5">2.7.7.38</ecNumber>
    </recommendedName>
    <alternativeName>
        <fullName evidence="5">CMP-2-keto-3-deoxyoctulosonic acid synthase</fullName>
        <shortName evidence="5">CKS</shortName>
        <shortName evidence="5">CMP-KDO synthase</shortName>
    </alternativeName>
</protein>
<reference evidence="6" key="1">
    <citation type="submission" date="2020-10" db="EMBL/GenBank/DDBJ databases">
        <authorList>
            <person name="Gilroy R."/>
        </authorList>
    </citation>
    <scope>NUCLEOTIDE SEQUENCE</scope>
    <source>
        <strain evidence="6">CHK152-2994</strain>
    </source>
</reference>
<dbReference type="InterPro" id="IPR029044">
    <property type="entry name" value="Nucleotide-diphossugar_trans"/>
</dbReference>
<comment type="similarity">
    <text evidence="5">Belongs to the KdsB family.</text>
</comment>
<evidence type="ECO:0000313" key="7">
    <source>
        <dbReference type="Proteomes" id="UP000824139"/>
    </source>
</evidence>
<evidence type="ECO:0000256" key="2">
    <source>
        <dbReference type="ARBA" id="ARBA00022679"/>
    </source>
</evidence>
<dbReference type="AlphaFoldDB" id="A0A9D1K3U5"/>
<dbReference type="FunFam" id="3.90.550.10:FF:000011">
    <property type="entry name" value="3-deoxy-manno-octulosonate cytidylyltransferase"/>
    <property type="match status" value="1"/>
</dbReference>
<dbReference type="NCBIfam" id="TIGR00466">
    <property type="entry name" value="kdsB"/>
    <property type="match status" value="1"/>
</dbReference>
<gene>
    <name evidence="5 6" type="primary">kdsB</name>
    <name evidence="6" type="ORF">IAD41_02275</name>
</gene>
<reference evidence="6" key="2">
    <citation type="journal article" date="2021" name="PeerJ">
        <title>Extensive microbial diversity within the chicken gut microbiome revealed by metagenomics and culture.</title>
        <authorList>
            <person name="Gilroy R."/>
            <person name="Ravi A."/>
            <person name="Getino M."/>
            <person name="Pursley I."/>
            <person name="Horton D.L."/>
            <person name="Alikhan N.F."/>
            <person name="Baker D."/>
            <person name="Gharbi K."/>
            <person name="Hall N."/>
            <person name="Watson M."/>
            <person name="Adriaenssens E.M."/>
            <person name="Foster-Nyarko E."/>
            <person name="Jarju S."/>
            <person name="Secka A."/>
            <person name="Antonio M."/>
            <person name="Oren A."/>
            <person name="Chaudhuri R.R."/>
            <person name="La Ragione R."/>
            <person name="Hildebrand F."/>
            <person name="Pallen M.J."/>
        </authorList>
    </citation>
    <scope>NUCLEOTIDE SEQUENCE</scope>
    <source>
        <strain evidence="6">CHK152-2994</strain>
    </source>
</reference>
<dbReference type="GO" id="GO:0033468">
    <property type="term" value="P:CMP-keto-3-deoxy-D-manno-octulosonic acid biosynthetic process"/>
    <property type="evidence" value="ECO:0007669"/>
    <property type="project" value="UniProtKB-UniRule"/>
</dbReference>
<dbReference type="GO" id="GO:0009103">
    <property type="term" value="P:lipopolysaccharide biosynthetic process"/>
    <property type="evidence" value="ECO:0007669"/>
    <property type="project" value="UniProtKB-UniRule"/>
</dbReference>
<dbReference type="InterPro" id="IPR003329">
    <property type="entry name" value="Cytidylyl_trans"/>
</dbReference>
<keyword evidence="3 5" id="KW-0548">Nucleotidyltransferase</keyword>
<dbReference type="HAMAP" id="MF_00057">
    <property type="entry name" value="KdsB"/>
    <property type="match status" value="1"/>
</dbReference>
<comment type="caution">
    <text evidence="6">The sequence shown here is derived from an EMBL/GenBank/DDBJ whole genome shotgun (WGS) entry which is preliminary data.</text>
</comment>
<evidence type="ECO:0000256" key="5">
    <source>
        <dbReference type="HAMAP-Rule" id="MF_00057"/>
    </source>
</evidence>
<sequence>MSKTAIIIPARYGSSRLEGKPLLKVAGKPVIQWVYEKAMQAKLADMIIVATDDERIFNAVKEFGGEVEMTSKDHKCGSDRIREVVDRHPEISFVVNLQGDEPLIEPSAIDAVARNVQEDEKADISTLIRVLKAEDEINNPNLVKCVVDISGYALYFSRSKIPFERNPISGNFYGHLGIYGYKRAALIKMTSLPQTPLEKTESLEQLRALENGMKIKTSVVDFVPVGIDTAEDLEKFKKIVEERL</sequence>
<dbReference type="InterPro" id="IPR004528">
    <property type="entry name" value="KdsB"/>
</dbReference>
<dbReference type="PANTHER" id="PTHR42866:SF2">
    <property type="entry name" value="3-DEOXY-MANNO-OCTULOSONATE CYTIDYLYLTRANSFERASE, MITOCHONDRIAL"/>
    <property type="match status" value="1"/>
</dbReference>
<dbReference type="PANTHER" id="PTHR42866">
    <property type="entry name" value="3-DEOXY-MANNO-OCTULOSONATE CYTIDYLYLTRANSFERASE"/>
    <property type="match status" value="1"/>
</dbReference>
<evidence type="ECO:0000256" key="1">
    <source>
        <dbReference type="ARBA" id="ARBA00004370"/>
    </source>
</evidence>
<dbReference type="GO" id="GO:0016020">
    <property type="term" value="C:membrane"/>
    <property type="evidence" value="ECO:0007669"/>
    <property type="project" value="UniProtKB-SubCell"/>
</dbReference>
<dbReference type="Proteomes" id="UP000824139">
    <property type="component" value="Unassembled WGS sequence"/>
</dbReference>
<dbReference type="NCBIfam" id="NF003952">
    <property type="entry name" value="PRK05450.1-5"/>
    <property type="match status" value="1"/>
</dbReference>
<keyword evidence="2 5" id="KW-0808">Transferase</keyword>
<keyword evidence="5" id="KW-0963">Cytoplasm</keyword>
<organism evidence="6 7">
    <name type="scientific">Candidatus Scatenecus faecavium</name>
    <dbReference type="NCBI Taxonomy" id="2840915"/>
    <lineage>
        <taxon>Bacteria</taxon>
        <taxon>Candidatus Scatenecus</taxon>
    </lineage>
</organism>